<protein>
    <submittedName>
        <fullName evidence="2">Uncharacterized protein</fullName>
    </submittedName>
</protein>
<gene>
    <name evidence="2" type="ORF">S12H4_48209</name>
</gene>
<evidence type="ECO:0000256" key="1">
    <source>
        <dbReference type="SAM" id="Phobius"/>
    </source>
</evidence>
<keyword evidence="1" id="KW-0472">Membrane</keyword>
<feature type="non-terminal residue" evidence="2">
    <location>
        <position position="1"/>
    </location>
</feature>
<accession>X1UDW1</accession>
<comment type="caution">
    <text evidence="2">The sequence shown here is derived from an EMBL/GenBank/DDBJ whole genome shotgun (WGS) entry which is preliminary data.</text>
</comment>
<name>X1UDW1_9ZZZZ</name>
<dbReference type="EMBL" id="BARW01030101">
    <property type="protein sequence ID" value="GAJ15694.1"/>
    <property type="molecule type" value="Genomic_DNA"/>
</dbReference>
<dbReference type="AlphaFoldDB" id="X1UDW1"/>
<sequence>RKYIIGLELVYTGGVAPSSAHFEIVERIPIDIFGKLVLFLIIAILIIAILIIIVLIIRRRKKKEEEGG</sequence>
<reference evidence="2" key="1">
    <citation type="journal article" date="2014" name="Front. Microbiol.">
        <title>High frequency of phylogenetically diverse reductive dehalogenase-homologous genes in deep subseafloor sedimentary metagenomes.</title>
        <authorList>
            <person name="Kawai M."/>
            <person name="Futagami T."/>
            <person name="Toyoda A."/>
            <person name="Takaki Y."/>
            <person name="Nishi S."/>
            <person name="Hori S."/>
            <person name="Arai W."/>
            <person name="Tsubouchi T."/>
            <person name="Morono Y."/>
            <person name="Uchiyama I."/>
            <person name="Ito T."/>
            <person name="Fujiyama A."/>
            <person name="Inagaki F."/>
            <person name="Takami H."/>
        </authorList>
    </citation>
    <scope>NUCLEOTIDE SEQUENCE</scope>
    <source>
        <strain evidence="2">Expedition CK06-06</strain>
    </source>
</reference>
<evidence type="ECO:0000313" key="2">
    <source>
        <dbReference type="EMBL" id="GAJ15694.1"/>
    </source>
</evidence>
<keyword evidence="1" id="KW-0812">Transmembrane</keyword>
<keyword evidence="1" id="KW-1133">Transmembrane helix</keyword>
<proteinExistence type="predicted"/>
<organism evidence="2">
    <name type="scientific">marine sediment metagenome</name>
    <dbReference type="NCBI Taxonomy" id="412755"/>
    <lineage>
        <taxon>unclassified sequences</taxon>
        <taxon>metagenomes</taxon>
        <taxon>ecological metagenomes</taxon>
    </lineage>
</organism>
<feature type="transmembrane region" description="Helical" evidence="1">
    <location>
        <begin position="36"/>
        <end position="57"/>
    </location>
</feature>